<dbReference type="AlphaFoldDB" id="A0AAV9INN9"/>
<evidence type="ECO:0008006" key="3">
    <source>
        <dbReference type="Google" id="ProtNLM"/>
    </source>
</evidence>
<dbReference type="EMBL" id="JANCYU010000071">
    <property type="protein sequence ID" value="KAK4528883.1"/>
    <property type="molecule type" value="Genomic_DNA"/>
</dbReference>
<comment type="caution">
    <text evidence="1">The sequence shown here is derived from an EMBL/GenBank/DDBJ whole genome shotgun (WGS) entry which is preliminary data.</text>
</comment>
<evidence type="ECO:0000313" key="1">
    <source>
        <dbReference type="EMBL" id="KAK4528883.1"/>
    </source>
</evidence>
<organism evidence="1 2">
    <name type="scientific">Galdieria yellowstonensis</name>
    <dbReference type="NCBI Taxonomy" id="3028027"/>
    <lineage>
        <taxon>Eukaryota</taxon>
        <taxon>Rhodophyta</taxon>
        <taxon>Bangiophyceae</taxon>
        <taxon>Galdieriales</taxon>
        <taxon>Galdieriaceae</taxon>
        <taxon>Galdieria</taxon>
    </lineage>
</organism>
<evidence type="ECO:0000313" key="2">
    <source>
        <dbReference type="Proteomes" id="UP001300502"/>
    </source>
</evidence>
<name>A0AAV9INN9_9RHOD</name>
<dbReference type="Proteomes" id="UP001300502">
    <property type="component" value="Unassembled WGS sequence"/>
</dbReference>
<keyword evidence="2" id="KW-1185">Reference proteome</keyword>
<accession>A0AAV9INN9</accession>
<gene>
    <name evidence="1" type="ORF">GAYE_SCF66G6831</name>
</gene>
<proteinExistence type="predicted"/>
<protein>
    <recommendedName>
        <fullName evidence="3">Proteasome assembly chaperone 1</fullName>
    </recommendedName>
</protein>
<sequence>MAPNWIFHANEDDDHRVVTCCLFESTESVENVSVGFMAALHFAQLGNKVTLICEKQKVEKDFEATLNYLSRPRCVQALRNILFLYINSADEFLRVSIQAPQYCFSDSVVIVPDLDAYLSQENLPSTQKVLQGLALFHMFVKKQGIVMDERDKGCLQAGRGKPASLMCFVSDQVTTIKLNALFDQVVAFTAEHRKLLWQELEAWFLE</sequence>
<reference evidence="1 2" key="1">
    <citation type="submission" date="2022-07" db="EMBL/GenBank/DDBJ databases">
        <title>Genome-wide signatures of adaptation to extreme environments.</title>
        <authorList>
            <person name="Cho C.H."/>
            <person name="Yoon H.S."/>
        </authorList>
    </citation>
    <scope>NUCLEOTIDE SEQUENCE [LARGE SCALE GENOMIC DNA]</scope>
    <source>
        <strain evidence="1 2">108.79 E11</strain>
    </source>
</reference>